<feature type="compositionally biased region" description="Basic and acidic residues" evidence="1">
    <location>
        <begin position="252"/>
        <end position="263"/>
    </location>
</feature>
<protein>
    <submittedName>
        <fullName evidence="2">Uncharacterized protein</fullName>
    </submittedName>
</protein>
<dbReference type="AlphaFoldDB" id="A0A1Y1V495"/>
<comment type="caution">
    <text evidence="2">The sequence shown here is derived from an EMBL/GenBank/DDBJ whole genome shotgun (WGS) entry which is preliminary data.</text>
</comment>
<gene>
    <name evidence="2" type="ORF">BCR36DRAFT_371959</name>
</gene>
<feature type="compositionally biased region" description="Basic and acidic residues" evidence="1">
    <location>
        <begin position="1"/>
        <end position="10"/>
    </location>
</feature>
<evidence type="ECO:0000313" key="3">
    <source>
        <dbReference type="Proteomes" id="UP000193719"/>
    </source>
</evidence>
<dbReference type="EMBL" id="MCFH01000033">
    <property type="protein sequence ID" value="ORX46856.1"/>
    <property type="molecule type" value="Genomic_DNA"/>
</dbReference>
<feature type="compositionally biased region" description="Polar residues" evidence="1">
    <location>
        <begin position="277"/>
        <end position="295"/>
    </location>
</feature>
<feature type="region of interest" description="Disordered" evidence="1">
    <location>
        <begin position="1"/>
        <end position="41"/>
    </location>
</feature>
<dbReference type="Proteomes" id="UP000193719">
    <property type="component" value="Unassembled WGS sequence"/>
</dbReference>
<dbReference type="OrthoDB" id="10607645at2759"/>
<sequence>MKRSLKELKERQKKKRQSHLEKSNSSLTSYGFSSSKSSLKNIDNNIQEKSISKDISNSTVKPTLPLKRSQSLNIIPGKKIKEEDENTINTLISGHIKKNSFISAFNPKLKHPRSFNEVPPKKRFKNPFQDLTSDNTVVKDPFSLLKNISNISDNENINNDNKQEQQNSLNNLSSNIFNINYLSSELKQFAEPLNNKIEENESFKEDEKVKNNKILYDDLVDKEELHYYNTRHFIESDDDMSITDEDSVASDTDIKDIEIPHEDYNEDNEMQLEQESEPPTTDSLPQDITNKNSLDNQPRLLLDTLQQNVNVNSYI</sequence>
<organism evidence="2 3">
    <name type="scientific">Piromyces finnis</name>
    <dbReference type="NCBI Taxonomy" id="1754191"/>
    <lineage>
        <taxon>Eukaryota</taxon>
        <taxon>Fungi</taxon>
        <taxon>Fungi incertae sedis</taxon>
        <taxon>Chytridiomycota</taxon>
        <taxon>Chytridiomycota incertae sedis</taxon>
        <taxon>Neocallimastigomycetes</taxon>
        <taxon>Neocallimastigales</taxon>
        <taxon>Neocallimastigaceae</taxon>
        <taxon>Piromyces</taxon>
    </lineage>
</organism>
<evidence type="ECO:0000313" key="2">
    <source>
        <dbReference type="EMBL" id="ORX46856.1"/>
    </source>
</evidence>
<reference evidence="2 3" key="2">
    <citation type="submission" date="2016-08" db="EMBL/GenBank/DDBJ databases">
        <title>Pervasive Adenine N6-methylation of Active Genes in Fungi.</title>
        <authorList>
            <consortium name="DOE Joint Genome Institute"/>
            <person name="Mondo S.J."/>
            <person name="Dannebaum R.O."/>
            <person name="Kuo R.C."/>
            <person name="Labutti K."/>
            <person name="Haridas S."/>
            <person name="Kuo A."/>
            <person name="Salamov A."/>
            <person name="Ahrendt S.R."/>
            <person name="Lipzen A."/>
            <person name="Sullivan W."/>
            <person name="Andreopoulos W.B."/>
            <person name="Clum A."/>
            <person name="Lindquist E."/>
            <person name="Daum C."/>
            <person name="Ramamoorthy G.K."/>
            <person name="Gryganskyi A."/>
            <person name="Culley D."/>
            <person name="Magnuson J.K."/>
            <person name="James T.Y."/>
            <person name="O'Malley M.A."/>
            <person name="Stajich J.E."/>
            <person name="Spatafora J.W."/>
            <person name="Visel A."/>
            <person name="Grigoriev I.V."/>
        </authorList>
    </citation>
    <scope>NUCLEOTIDE SEQUENCE [LARGE SCALE GENOMIC DNA]</scope>
    <source>
        <strain evidence="3">finn</strain>
    </source>
</reference>
<accession>A0A1Y1V495</accession>
<feature type="compositionally biased region" description="Low complexity" evidence="1">
    <location>
        <begin position="23"/>
        <end position="38"/>
    </location>
</feature>
<evidence type="ECO:0000256" key="1">
    <source>
        <dbReference type="SAM" id="MobiDB-lite"/>
    </source>
</evidence>
<keyword evidence="3" id="KW-1185">Reference proteome</keyword>
<name>A0A1Y1V495_9FUNG</name>
<proteinExistence type="predicted"/>
<feature type="compositionally biased region" description="Acidic residues" evidence="1">
    <location>
        <begin position="264"/>
        <end position="276"/>
    </location>
</feature>
<reference evidence="2 3" key="1">
    <citation type="submission" date="2016-08" db="EMBL/GenBank/DDBJ databases">
        <title>Genomes of anaerobic fungi encode conserved fungal cellulosomes for biomass hydrolysis.</title>
        <authorList>
            <consortium name="DOE Joint Genome Institute"/>
            <person name="Haitjema C.H."/>
            <person name="Gilmore S.P."/>
            <person name="Henske J.K."/>
            <person name="Solomon K.V."/>
            <person name="De Groot R."/>
            <person name="Kuo A."/>
            <person name="Mondo S.J."/>
            <person name="Salamov A.A."/>
            <person name="Labutti K."/>
            <person name="Zhao Z."/>
            <person name="Chiniquy J."/>
            <person name="Barry K."/>
            <person name="Brewer H.M."/>
            <person name="Purvine S.O."/>
            <person name="Wright A.T."/>
            <person name="Boxma B."/>
            <person name="Van Alen T."/>
            <person name="Hackstein J.H."/>
            <person name="Baker S.E."/>
            <person name="Grigoriev I.V."/>
            <person name="O'Malley M.A."/>
        </authorList>
    </citation>
    <scope>NUCLEOTIDE SEQUENCE [LARGE SCALE GENOMIC DNA]</scope>
    <source>
        <strain evidence="3">finn</strain>
    </source>
</reference>
<feature type="region of interest" description="Disordered" evidence="1">
    <location>
        <begin position="242"/>
        <end position="295"/>
    </location>
</feature>